<name>A0A177B9J5_9BILA</name>
<dbReference type="GO" id="GO:0005737">
    <property type="term" value="C:cytoplasm"/>
    <property type="evidence" value="ECO:0007669"/>
    <property type="project" value="UniProtKB-SubCell"/>
</dbReference>
<comment type="caution">
    <text evidence="6">The sequence shown here is derived from an EMBL/GenBank/DDBJ whole genome shotgun (WGS) entry which is preliminary data.</text>
</comment>
<evidence type="ECO:0008006" key="8">
    <source>
        <dbReference type="Google" id="ProtNLM"/>
    </source>
</evidence>
<evidence type="ECO:0000313" key="6">
    <source>
        <dbReference type="EMBL" id="OAF70104.1"/>
    </source>
</evidence>
<accession>A0A177B9J5</accession>
<keyword evidence="4" id="KW-0677">Repeat</keyword>
<dbReference type="SUPFAM" id="SSF48371">
    <property type="entry name" value="ARM repeat"/>
    <property type="match status" value="1"/>
</dbReference>
<dbReference type="PANTHER" id="PTHR15651:SF7">
    <property type="entry name" value="ARMADILLO REPEAT-CONTAINING PROTEIN 8"/>
    <property type="match status" value="1"/>
</dbReference>
<dbReference type="AlphaFoldDB" id="A0A177B9J5"/>
<evidence type="ECO:0000256" key="2">
    <source>
        <dbReference type="ARBA" id="ARBA00004496"/>
    </source>
</evidence>
<dbReference type="Gene3D" id="1.25.10.10">
    <property type="entry name" value="Leucine-rich Repeat Variant"/>
    <property type="match status" value="1"/>
</dbReference>
<gene>
    <name evidence="6" type="ORF">A3Q56_02134</name>
</gene>
<dbReference type="PANTHER" id="PTHR15651">
    <property type="entry name" value="ARMADILLO REPEAT-CONTAINING PROTEIN 8"/>
    <property type="match status" value="1"/>
</dbReference>
<keyword evidence="7" id="KW-1185">Reference proteome</keyword>
<dbReference type="InterPro" id="IPR016024">
    <property type="entry name" value="ARM-type_fold"/>
</dbReference>
<evidence type="ECO:0000256" key="1">
    <source>
        <dbReference type="ARBA" id="ARBA00004123"/>
    </source>
</evidence>
<evidence type="ECO:0000256" key="3">
    <source>
        <dbReference type="ARBA" id="ARBA00022490"/>
    </source>
</evidence>
<evidence type="ECO:0000256" key="4">
    <source>
        <dbReference type="ARBA" id="ARBA00022737"/>
    </source>
</evidence>
<proteinExistence type="predicted"/>
<keyword evidence="3" id="KW-0963">Cytoplasm</keyword>
<dbReference type="GO" id="GO:0043161">
    <property type="term" value="P:proteasome-mediated ubiquitin-dependent protein catabolic process"/>
    <property type="evidence" value="ECO:0007669"/>
    <property type="project" value="TreeGrafter"/>
</dbReference>
<evidence type="ECO:0000313" key="7">
    <source>
        <dbReference type="Proteomes" id="UP000078046"/>
    </source>
</evidence>
<dbReference type="GO" id="GO:0034657">
    <property type="term" value="C:GID complex"/>
    <property type="evidence" value="ECO:0007669"/>
    <property type="project" value="TreeGrafter"/>
</dbReference>
<comment type="subcellular location">
    <subcellularLocation>
        <location evidence="2">Cytoplasm</location>
    </subcellularLocation>
    <subcellularLocation>
        <location evidence="1">Nucleus</location>
    </subcellularLocation>
</comment>
<dbReference type="Proteomes" id="UP000078046">
    <property type="component" value="Unassembled WGS sequence"/>
</dbReference>
<evidence type="ECO:0000256" key="5">
    <source>
        <dbReference type="ARBA" id="ARBA00023242"/>
    </source>
</evidence>
<organism evidence="6 7">
    <name type="scientific">Intoshia linei</name>
    <dbReference type="NCBI Taxonomy" id="1819745"/>
    <lineage>
        <taxon>Eukaryota</taxon>
        <taxon>Metazoa</taxon>
        <taxon>Spiralia</taxon>
        <taxon>Lophotrochozoa</taxon>
        <taxon>Mesozoa</taxon>
        <taxon>Orthonectida</taxon>
        <taxon>Rhopaluridae</taxon>
        <taxon>Intoshia</taxon>
    </lineage>
</organism>
<protein>
    <recommendedName>
        <fullName evidence="8">Armadillo repeat-containing protein 8</fullName>
    </recommendedName>
</protein>
<dbReference type="InterPro" id="IPR011989">
    <property type="entry name" value="ARM-like"/>
</dbReference>
<reference evidence="6 7" key="1">
    <citation type="submission" date="2016-04" db="EMBL/GenBank/DDBJ databases">
        <title>The genome of Intoshia linei affirms orthonectids as highly simplified spiralians.</title>
        <authorList>
            <person name="Mikhailov K.V."/>
            <person name="Slusarev G.S."/>
            <person name="Nikitin M.A."/>
            <person name="Logacheva M.D."/>
            <person name="Penin A."/>
            <person name="Aleoshin V."/>
            <person name="Panchin Y.V."/>
        </authorList>
    </citation>
    <scope>NUCLEOTIDE SEQUENCE [LARGE SCALE GENOMIC DNA]</scope>
    <source>
        <strain evidence="6">Intl2013</strain>
        <tissue evidence="6">Whole animal</tissue>
    </source>
</reference>
<dbReference type="InterPro" id="IPR038739">
    <property type="entry name" value="ARMC8/Vid28"/>
</dbReference>
<sequence length="689" mass="80595">MTNMCPKYICNFENLKEGNPEKWLHSLWQVQNAIMCNEYNVRNLVNSDMIVRIIEIFNFPEASIKIKTCICYIFTVVYKTNYNSLSDNVKNLLSENFISTVSSYWLIQDDKLTLSILYLINAITGITQLDWKKYFQENKEILSRLKKFLYIRNFKNECFVIPKVFDTLSTILHDVEMVEYDTETAIALKISESNIYFISTDIWEDYILLKIFEYTFSEKINYQIAALNLLSILVQEHSHVVYMMMKITVAKRFCTEILIYNTREHVNKDVQVRSCIILAHFYMAISNRQLYNLTICYTIPALCRMCNIKYDAVVRILAGSILHLLLKNNQELCIHTYQIENIAQTLIQIISTSTPIDESDNLTNVYGYSDLIVQNAFNILSSLTDTEESIRTSIIAFKNDLPILNKHIIKHLKSNNWGIRIACTYFLISLSRSPILLRKFFIDNEYATIFMENIKEKYPYNLRKLSLCCLCNLVLHLSYLRHKFLDPNLQFIQSITAILVREDDNLKFHALWILMNLMHTATEQVKIYFVNTVGLKYFMDIIMGDYNTMIQEKTIALLINGWKLQEFQNYFNQFINIAVSHFKFQEDDDSLHVPMMLFLSTFCNISPCRKTIFQSCDILEAIETNLRNEKCMNISIACIRNLARDCTRCDIQALKNNNIISTMKGILNEDVNGNSKNMIMDVIYSLNLN</sequence>
<keyword evidence="5" id="KW-0539">Nucleus</keyword>
<dbReference type="EMBL" id="LWCA01000187">
    <property type="protein sequence ID" value="OAF70104.1"/>
    <property type="molecule type" value="Genomic_DNA"/>
</dbReference>
<dbReference type="GO" id="GO:0005634">
    <property type="term" value="C:nucleus"/>
    <property type="evidence" value="ECO:0007669"/>
    <property type="project" value="UniProtKB-SubCell"/>
</dbReference>